<comment type="similarity">
    <text evidence="1">Belongs to the PRR23 family.</text>
</comment>
<evidence type="ECO:0000256" key="2">
    <source>
        <dbReference type="SAM" id="MobiDB-lite"/>
    </source>
</evidence>
<evidence type="ECO:0000313" key="3">
    <source>
        <dbReference type="Ensembl" id="ENSPSMP00000005653.1"/>
    </source>
</evidence>
<evidence type="ECO:0000313" key="4">
    <source>
        <dbReference type="Proteomes" id="UP000694414"/>
    </source>
</evidence>
<dbReference type="Ensembl" id="ENSPSMT00000006728.1">
    <property type="protein sequence ID" value="ENSPSMP00000005653.1"/>
    <property type="gene ID" value="ENSPSMG00000004292.1"/>
</dbReference>
<accession>A0A8C8YX23</accession>
<dbReference type="PANTHER" id="PTHR31813">
    <property type="entry name" value="PROLINE-RICH PROTEIN 23B"/>
    <property type="match status" value="1"/>
</dbReference>
<name>A0A8C8YX23_PROSS</name>
<dbReference type="AlphaFoldDB" id="A0A8C8YX23"/>
<organism evidence="3 4">
    <name type="scientific">Prolemur simus</name>
    <name type="common">Greater bamboo lemur</name>
    <name type="synonym">Hapalemur simus</name>
    <dbReference type="NCBI Taxonomy" id="1328070"/>
    <lineage>
        <taxon>Eukaryota</taxon>
        <taxon>Metazoa</taxon>
        <taxon>Chordata</taxon>
        <taxon>Craniata</taxon>
        <taxon>Vertebrata</taxon>
        <taxon>Euteleostomi</taxon>
        <taxon>Mammalia</taxon>
        <taxon>Eutheria</taxon>
        <taxon>Euarchontoglires</taxon>
        <taxon>Primates</taxon>
        <taxon>Strepsirrhini</taxon>
        <taxon>Lemuriformes</taxon>
        <taxon>Lemuridae</taxon>
        <taxon>Prolemur</taxon>
    </lineage>
</organism>
<dbReference type="Pfam" id="PF10630">
    <property type="entry name" value="DUF2476"/>
    <property type="match status" value="1"/>
</dbReference>
<keyword evidence="4" id="KW-1185">Reference proteome</keyword>
<proteinExistence type="inferred from homology"/>
<sequence>MYGYRRPRSPSESGTGKEADHAAESSSTPARLNPPKRQQLEHHPRTGAESPAVEGPPHLDPCQLPEPAQEHCDSSTEALVVVLEPGAGLQLSLGEEVIVLAPQTAVRVTLGNVVLVVVPEHVLRSLEGWQLLVGTHYILPCPADVTWGFHIQDGDAPAMGAEEMCPAGEEEAAPPDLQPFVRPPGNEVAGISPSLLMTPFYVPCFLMSGPQRFPLPPTPSPVRLPRQTDGSFNLLGLEPVPSSALRPLPPSPSPGPRMCRRVHYRPPSRARRCLFPK</sequence>
<dbReference type="Proteomes" id="UP000694414">
    <property type="component" value="Unplaced"/>
</dbReference>
<reference evidence="3" key="1">
    <citation type="submission" date="2025-08" db="UniProtKB">
        <authorList>
            <consortium name="Ensembl"/>
        </authorList>
    </citation>
    <scope>IDENTIFICATION</scope>
</reference>
<evidence type="ECO:0000256" key="1">
    <source>
        <dbReference type="ARBA" id="ARBA00009113"/>
    </source>
</evidence>
<feature type="region of interest" description="Disordered" evidence="2">
    <location>
        <begin position="239"/>
        <end position="258"/>
    </location>
</feature>
<dbReference type="PANTHER" id="PTHR31813:SF3">
    <property type="entry name" value="PROLINE-RICH PROTEIN 23D1-RELATED"/>
    <property type="match status" value="1"/>
</dbReference>
<protein>
    <submittedName>
        <fullName evidence="3">Uncharacterized protein</fullName>
    </submittedName>
</protein>
<dbReference type="GeneTree" id="ENSGT00390000007772"/>
<reference evidence="3" key="2">
    <citation type="submission" date="2025-09" db="UniProtKB">
        <authorList>
            <consortium name="Ensembl"/>
        </authorList>
    </citation>
    <scope>IDENTIFICATION</scope>
</reference>
<feature type="region of interest" description="Disordered" evidence="2">
    <location>
        <begin position="1"/>
        <end position="71"/>
    </location>
</feature>
<dbReference type="InterPro" id="IPR018903">
    <property type="entry name" value="PRR23"/>
</dbReference>